<organism evidence="1 2">
    <name type="scientific">Leptonema illini DSM 21528</name>
    <dbReference type="NCBI Taxonomy" id="929563"/>
    <lineage>
        <taxon>Bacteria</taxon>
        <taxon>Pseudomonadati</taxon>
        <taxon>Spirochaetota</taxon>
        <taxon>Spirochaetia</taxon>
        <taxon>Leptospirales</taxon>
        <taxon>Leptospiraceae</taxon>
        <taxon>Leptonema</taxon>
    </lineage>
</organism>
<gene>
    <name evidence="1" type="ORF">Lepil_4037</name>
</gene>
<dbReference type="Proteomes" id="UP000005737">
    <property type="component" value="Unassembled WGS sequence"/>
</dbReference>
<evidence type="ECO:0000313" key="1">
    <source>
        <dbReference type="EMBL" id="EHQ08685.1"/>
    </source>
</evidence>
<keyword evidence="2" id="KW-1185">Reference proteome</keyword>
<dbReference type="Gene3D" id="3.40.50.150">
    <property type="entry name" value="Vaccinia Virus protein VP39"/>
    <property type="match status" value="1"/>
</dbReference>
<proteinExistence type="predicted"/>
<dbReference type="SUPFAM" id="SSF53335">
    <property type="entry name" value="S-adenosyl-L-methionine-dependent methyltransferases"/>
    <property type="match status" value="1"/>
</dbReference>
<dbReference type="InterPro" id="IPR031009">
    <property type="entry name" value="Tcm_partner"/>
</dbReference>
<dbReference type="EMBL" id="JH597773">
    <property type="protein sequence ID" value="EHQ08685.1"/>
    <property type="molecule type" value="Genomic_DNA"/>
</dbReference>
<dbReference type="HOGENOM" id="CLU_955440_0_0_12"/>
<protein>
    <recommendedName>
        <fullName evidence="3">Three-Cys-motif partner protein TcmP</fullName>
    </recommendedName>
</protein>
<reference evidence="1 2" key="1">
    <citation type="submission" date="2011-10" db="EMBL/GenBank/DDBJ databases">
        <title>The Improved High-Quality Draft genome of Leptonema illini DSM 21528.</title>
        <authorList>
            <consortium name="US DOE Joint Genome Institute (JGI-PGF)"/>
            <person name="Lucas S."/>
            <person name="Copeland A."/>
            <person name="Lapidus A."/>
            <person name="Glavina del Rio T."/>
            <person name="Dalin E."/>
            <person name="Tice H."/>
            <person name="Bruce D."/>
            <person name="Goodwin L."/>
            <person name="Pitluck S."/>
            <person name="Peters L."/>
            <person name="Mikhailova N."/>
            <person name="Held B."/>
            <person name="Kyrpides N."/>
            <person name="Mavromatis K."/>
            <person name="Ivanova N."/>
            <person name="Markowitz V."/>
            <person name="Cheng J.-F."/>
            <person name="Hugenholtz P."/>
            <person name="Woyke T."/>
            <person name="Wu D."/>
            <person name="Gronow S."/>
            <person name="Wellnitz S."/>
            <person name="Brambilla E.-M."/>
            <person name="Klenk H.-P."/>
            <person name="Eisen J.A."/>
        </authorList>
    </citation>
    <scope>NUCLEOTIDE SEQUENCE [LARGE SCALE GENOMIC DNA]</scope>
    <source>
        <strain evidence="1 2">DSM 21528</strain>
    </source>
</reference>
<evidence type="ECO:0000313" key="2">
    <source>
        <dbReference type="Proteomes" id="UP000005737"/>
    </source>
</evidence>
<sequence>MNAATHRFGGSWTERKLAILKKYLGAYNQALKKQPFRKMYVDAFAGSGSIEQISARAANAPSLFDDIPIPTSDSPEKMLEGSASIALQISPPFDEWVFIEKNANRCADLERLRGSYPDLAPRIQIRRGEANEELKNLCEMDWSSTRAVMFLDPYGMQVEWQTIEKIAQTQAVDMWLLFPLGIGLNRTLPRSGDIPTAWIRRINLFLGTDEWYEEFYTVEHNQDIFGQPHREITKARIEVLARFFIKRLEEIFPGVAPNPAVLSITANNPMYLFCFAAANARGAKIALNIAKHLLNKI</sequence>
<evidence type="ECO:0008006" key="3">
    <source>
        <dbReference type="Google" id="ProtNLM"/>
    </source>
</evidence>
<dbReference type="AlphaFoldDB" id="H2CC13"/>
<name>H2CC13_9LEPT</name>
<dbReference type="RefSeq" id="WP_002775578.1">
    <property type="nucleotide sequence ID" value="NZ_JH597773.1"/>
</dbReference>
<dbReference type="STRING" id="183.GCA_002009735_02283"/>
<accession>H2CC13</accession>
<dbReference type="InterPro" id="IPR029063">
    <property type="entry name" value="SAM-dependent_MTases_sf"/>
</dbReference>
<dbReference type="NCBIfam" id="TIGR04474">
    <property type="entry name" value="tcm_partner"/>
    <property type="match status" value="1"/>
</dbReference>